<dbReference type="PANTHER" id="PTHR43798">
    <property type="entry name" value="MONOACYLGLYCEROL LIPASE"/>
    <property type="match status" value="1"/>
</dbReference>
<dbReference type="GO" id="GO:0016020">
    <property type="term" value="C:membrane"/>
    <property type="evidence" value="ECO:0007669"/>
    <property type="project" value="TreeGrafter"/>
</dbReference>
<evidence type="ECO:0000313" key="3">
    <source>
        <dbReference type="Proteomes" id="UP000247591"/>
    </source>
</evidence>
<dbReference type="InterPro" id="IPR050266">
    <property type="entry name" value="AB_hydrolase_sf"/>
</dbReference>
<organism evidence="2 3">
    <name type="scientific">Williamsia limnetica</name>
    <dbReference type="NCBI Taxonomy" id="882452"/>
    <lineage>
        <taxon>Bacteria</taxon>
        <taxon>Bacillati</taxon>
        <taxon>Actinomycetota</taxon>
        <taxon>Actinomycetes</taxon>
        <taxon>Mycobacteriales</taxon>
        <taxon>Nocardiaceae</taxon>
        <taxon>Williamsia</taxon>
    </lineage>
</organism>
<dbReference type="Proteomes" id="UP000247591">
    <property type="component" value="Unassembled WGS sequence"/>
</dbReference>
<dbReference type="Gene3D" id="3.40.50.1820">
    <property type="entry name" value="alpha/beta hydrolase"/>
    <property type="match status" value="1"/>
</dbReference>
<sequence>MQPPGTFHTVAGIRTHVVVDGAGPPLLFLAALGGNWFDFDQVTEILSERWTVIRYDRPGYGLSDSLPAGQIPSIADETARIDAVLDALGITEPVLLAGHSLASLYVEGYARMRPDRVAGVIMLDGSYVMLPLQLVPPSWSNGLAHLAARVIKALRLPRSVVVWGHALATRPGPPDGFTKAQRLWIAEVYGGTRYPRALLVEQAAFGVLNSEVVALRHTHPLSVPALVVSALPARRTPVRLLWNWKQERYARFLGARYLPLSPARHFFVVQQPTLAAELIDGFGAELVVRG</sequence>
<dbReference type="AlphaFoldDB" id="A0A318RQ81"/>
<keyword evidence="3" id="KW-1185">Reference proteome</keyword>
<evidence type="ECO:0000313" key="2">
    <source>
        <dbReference type="EMBL" id="PYE18586.1"/>
    </source>
</evidence>
<feature type="domain" description="AB hydrolase-1" evidence="1">
    <location>
        <begin position="24"/>
        <end position="269"/>
    </location>
</feature>
<reference evidence="2 3" key="1">
    <citation type="submission" date="2018-06" db="EMBL/GenBank/DDBJ databases">
        <title>Genomic Encyclopedia of Type Strains, Phase IV (KMG-IV): sequencing the most valuable type-strain genomes for metagenomic binning, comparative biology and taxonomic classification.</title>
        <authorList>
            <person name="Goeker M."/>
        </authorList>
    </citation>
    <scope>NUCLEOTIDE SEQUENCE [LARGE SCALE GENOMIC DNA]</scope>
    <source>
        <strain evidence="2 3">DSM 45521</strain>
    </source>
</reference>
<protein>
    <submittedName>
        <fullName evidence="2">Pimeloyl-ACP methyl ester carboxylesterase</fullName>
    </submittedName>
</protein>
<dbReference type="InterPro" id="IPR029058">
    <property type="entry name" value="AB_hydrolase_fold"/>
</dbReference>
<dbReference type="GO" id="GO:0003824">
    <property type="term" value="F:catalytic activity"/>
    <property type="evidence" value="ECO:0007669"/>
    <property type="project" value="UniProtKB-ARBA"/>
</dbReference>
<dbReference type="EMBL" id="QJSP01000004">
    <property type="protein sequence ID" value="PYE18586.1"/>
    <property type="molecule type" value="Genomic_DNA"/>
</dbReference>
<dbReference type="InterPro" id="IPR000073">
    <property type="entry name" value="AB_hydrolase_1"/>
</dbReference>
<name>A0A318RQ81_WILLI</name>
<dbReference type="Pfam" id="PF00561">
    <property type="entry name" value="Abhydrolase_1"/>
    <property type="match status" value="1"/>
</dbReference>
<dbReference type="SUPFAM" id="SSF53474">
    <property type="entry name" value="alpha/beta-Hydrolases"/>
    <property type="match status" value="1"/>
</dbReference>
<comment type="caution">
    <text evidence="2">The sequence shown here is derived from an EMBL/GenBank/DDBJ whole genome shotgun (WGS) entry which is preliminary data.</text>
</comment>
<proteinExistence type="predicted"/>
<dbReference type="RefSeq" id="WP_245937815.1">
    <property type="nucleotide sequence ID" value="NZ_QJSP01000004.1"/>
</dbReference>
<dbReference type="PANTHER" id="PTHR43798:SF33">
    <property type="entry name" value="HYDROLASE, PUTATIVE (AFU_ORTHOLOGUE AFUA_2G14860)-RELATED"/>
    <property type="match status" value="1"/>
</dbReference>
<evidence type="ECO:0000259" key="1">
    <source>
        <dbReference type="Pfam" id="PF00561"/>
    </source>
</evidence>
<gene>
    <name evidence="2" type="ORF">DFR67_104165</name>
</gene>
<accession>A0A318RQ81</accession>